<evidence type="ECO:0000256" key="5">
    <source>
        <dbReference type="PROSITE-ProRule" id="PRU01240"/>
    </source>
</evidence>
<proteinExistence type="inferred from homology"/>
<keyword evidence="4 5" id="KW-0720">Serine protease</keyword>
<keyword evidence="3 5" id="KW-0378">Hydrolase</keyword>
<gene>
    <name evidence="10" type="ORF">FNU79_07105</name>
</gene>
<dbReference type="Pfam" id="PF04151">
    <property type="entry name" value="PPC"/>
    <property type="match status" value="1"/>
</dbReference>
<dbReference type="AlphaFoldDB" id="A0A553V233"/>
<keyword evidence="11" id="KW-1185">Reference proteome</keyword>
<dbReference type="SUPFAM" id="SSF89260">
    <property type="entry name" value="Collagen-binding domain"/>
    <property type="match status" value="1"/>
</dbReference>
<dbReference type="PROSITE" id="PS00137">
    <property type="entry name" value="SUBTILASE_HIS"/>
    <property type="match status" value="1"/>
</dbReference>
<dbReference type="InterPro" id="IPR015500">
    <property type="entry name" value="Peptidase_S8_subtilisin-rel"/>
</dbReference>
<dbReference type="InterPro" id="IPR007280">
    <property type="entry name" value="Peptidase_C_arc/bac"/>
</dbReference>
<feature type="active site" description="Charge relay system" evidence="5">
    <location>
        <position position="159"/>
    </location>
</feature>
<evidence type="ECO:0000259" key="9">
    <source>
        <dbReference type="Pfam" id="PF24025"/>
    </source>
</evidence>
<feature type="active site" description="Charge relay system" evidence="5">
    <location>
        <position position="382"/>
    </location>
</feature>
<dbReference type="InterPro" id="IPR056489">
    <property type="entry name" value="Ig_Fls_DR_A0283-like"/>
</dbReference>
<dbReference type="PANTHER" id="PTHR43806:SF11">
    <property type="entry name" value="CEREVISIN-RELATED"/>
    <property type="match status" value="1"/>
</dbReference>
<comment type="similarity">
    <text evidence="1 5">Belongs to the peptidase S8 family.</text>
</comment>
<organism evidence="10 11">
    <name type="scientific">Deinococcus detaillensis</name>
    <dbReference type="NCBI Taxonomy" id="2592048"/>
    <lineage>
        <taxon>Bacteria</taxon>
        <taxon>Thermotogati</taxon>
        <taxon>Deinococcota</taxon>
        <taxon>Deinococci</taxon>
        <taxon>Deinococcales</taxon>
        <taxon>Deinococcaceae</taxon>
        <taxon>Deinococcus</taxon>
    </lineage>
</organism>
<comment type="caution">
    <text evidence="10">The sequence shown here is derived from an EMBL/GenBank/DDBJ whole genome shotgun (WGS) entry which is preliminary data.</text>
</comment>
<dbReference type="InterPro" id="IPR036852">
    <property type="entry name" value="Peptidase_S8/S53_dom_sf"/>
</dbReference>
<keyword evidence="2 5" id="KW-0645">Protease</keyword>
<feature type="domain" description="Peptidase S8/S53" evidence="6">
    <location>
        <begin position="150"/>
        <end position="433"/>
    </location>
</feature>
<dbReference type="Pfam" id="PF22148">
    <property type="entry name" value="Fervidolysin_NPro-like"/>
    <property type="match status" value="1"/>
</dbReference>
<evidence type="ECO:0000256" key="4">
    <source>
        <dbReference type="ARBA" id="ARBA00022825"/>
    </source>
</evidence>
<feature type="domain" description="Fervidolysin/DR-A0283-like Ig-like" evidence="9">
    <location>
        <begin position="454"/>
        <end position="530"/>
    </location>
</feature>
<sequence>MPQPSAQAPKAAIAMTQTQTGTTAKGVIYYTHQLVVKYKGNSAQDAAQAVNGRIISTIPQLRTALIELPTKAGKQDSLLLAQQLVRQHLVSTAQPLIQMPSQNDPVEQGRHAMLAGQGFNANQIFDELPQYTLDENHMHAKAAWDAGITGKGVLIGTIDDPVDVTHPDLKANWAGKAYDPHTDTVYTDAQSWINAIDGFDGKVDGKVDTALEHGTAVTSDMVATRNGKGIVGVAPEAKFISAAIFEPQALSDFEFAKAITWSVDQGANVLNNSWGGTGYSSVIKEAMDYALSHNVTVVVSAGNSGRDEWQQPAQYPGIIVSAAGDGSNQKVNFSTYGQHISSLAPGLDILLAAPLWINSDGSRKTGVTPQTGSGYQLISGTSFSSPETAATAALILGRYPKATPYQVKRLMEETADGSVGSNPSGFDRETGWGLIRLDKLAIRLTSSQALPPAGANVNVQVRINTNPSNSEVPGVLSDVILEPQDTTINHQTYFAQTDDEGNARFYEIAPGTYTVRVGANDLSLTGDSTGQRGTAVTTMTFVSGTPVNNTQKVVLDKGLVNLNPVDPYEPNDDLATATPIAYGQKMQQAYIFGKPRDVDFYGFSGSAGDKITARVNGRSAIGGSLDSFMVLRDASGKKLAFNDDLESGIQDSQIDFTLPSDGKYYLEVSSYTILGENDGDSLTEGAEDDSPFNKYVLALDKN</sequence>
<dbReference type="InterPro" id="IPR023828">
    <property type="entry name" value="Peptidase_S8_Ser-AS"/>
</dbReference>
<dbReference type="SUPFAM" id="SSF52743">
    <property type="entry name" value="Subtilisin-like"/>
    <property type="match status" value="1"/>
</dbReference>
<dbReference type="Proteomes" id="UP000316092">
    <property type="component" value="Unassembled WGS sequence"/>
</dbReference>
<dbReference type="Pfam" id="PF24025">
    <property type="entry name" value="Ig_DR_A0283-like"/>
    <property type="match status" value="1"/>
</dbReference>
<evidence type="ECO:0000259" key="8">
    <source>
        <dbReference type="Pfam" id="PF22148"/>
    </source>
</evidence>
<dbReference type="InterPro" id="IPR017306">
    <property type="entry name" value="Peptidase_S8A_fervidolysi-like"/>
</dbReference>
<dbReference type="Gene3D" id="2.60.40.10">
    <property type="entry name" value="Immunoglobulins"/>
    <property type="match status" value="1"/>
</dbReference>
<dbReference type="PROSITE" id="PS00138">
    <property type="entry name" value="SUBTILASE_SER"/>
    <property type="match status" value="1"/>
</dbReference>
<dbReference type="Gene3D" id="2.60.120.380">
    <property type="match status" value="1"/>
</dbReference>
<dbReference type="PIRSF" id="PIRSF037882">
    <property type="entry name" value="Subtilisin_rel_fervidolysin"/>
    <property type="match status" value="1"/>
</dbReference>
<dbReference type="InterPro" id="IPR054399">
    <property type="entry name" value="Fervidolysin-like_N_prodom"/>
</dbReference>
<accession>A0A553V233</accession>
<dbReference type="Pfam" id="PF00082">
    <property type="entry name" value="Peptidase_S8"/>
    <property type="match status" value="1"/>
</dbReference>
<evidence type="ECO:0000256" key="2">
    <source>
        <dbReference type="ARBA" id="ARBA00022670"/>
    </source>
</evidence>
<dbReference type="SUPFAM" id="SSF117074">
    <property type="entry name" value="Hypothetical protein PA1324"/>
    <property type="match status" value="1"/>
</dbReference>
<dbReference type="GO" id="GO:0006508">
    <property type="term" value="P:proteolysis"/>
    <property type="evidence" value="ECO:0007669"/>
    <property type="project" value="UniProtKB-KW"/>
</dbReference>
<evidence type="ECO:0000256" key="1">
    <source>
        <dbReference type="ARBA" id="ARBA00011073"/>
    </source>
</evidence>
<name>A0A553V233_9DEIO</name>
<dbReference type="InterPro" id="IPR000209">
    <property type="entry name" value="Peptidase_S8/S53_dom"/>
</dbReference>
<dbReference type="EMBL" id="VKDB01000005">
    <property type="protein sequence ID" value="TSA86515.1"/>
    <property type="molecule type" value="Genomic_DNA"/>
</dbReference>
<reference evidence="10 11" key="1">
    <citation type="submission" date="2019-07" db="EMBL/GenBank/DDBJ databases">
        <title>Deinococcus detaillus sp. nov., isolated from humus soil in Antarctica.</title>
        <authorList>
            <person name="Zhang K."/>
        </authorList>
    </citation>
    <scope>NUCLEOTIDE SEQUENCE [LARGE SCALE GENOMIC DNA]</scope>
    <source>
        <strain evidence="10 11">H1</strain>
    </source>
</reference>
<evidence type="ECO:0000259" key="6">
    <source>
        <dbReference type="Pfam" id="PF00082"/>
    </source>
</evidence>
<dbReference type="InterPro" id="IPR050131">
    <property type="entry name" value="Peptidase_S8_subtilisin-like"/>
</dbReference>
<evidence type="ECO:0000259" key="7">
    <source>
        <dbReference type="Pfam" id="PF04151"/>
    </source>
</evidence>
<feature type="domain" description="Peptidase C-terminal archaeal/bacterial" evidence="7">
    <location>
        <begin position="597"/>
        <end position="670"/>
    </location>
</feature>
<dbReference type="OrthoDB" id="52744at2"/>
<dbReference type="InterPro" id="IPR022398">
    <property type="entry name" value="Peptidase_S8_His-AS"/>
</dbReference>
<dbReference type="Gene3D" id="3.40.50.200">
    <property type="entry name" value="Peptidase S8/S53 domain"/>
    <property type="match status" value="1"/>
</dbReference>
<dbReference type="InterPro" id="IPR013783">
    <property type="entry name" value="Ig-like_fold"/>
</dbReference>
<evidence type="ECO:0000313" key="10">
    <source>
        <dbReference type="EMBL" id="TSA86515.1"/>
    </source>
</evidence>
<dbReference type="GO" id="GO:0004252">
    <property type="term" value="F:serine-type endopeptidase activity"/>
    <property type="evidence" value="ECO:0007669"/>
    <property type="project" value="UniProtKB-UniRule"/>
</dbReference>
<protein>
    <submittedName>
        <fullName evidence="10">S8 family serine peptidase</fullName>
    </submittedName>
</protein>
<evidence type="ECO:0000313" key="11">
    <source>
        <dbReference type="Proteomes" id="UP000316092"/>
    </source>
</evidence>
<feature type="domain" description="Fervidolysin-like N-terminal prodomain" evidence="8">
    <location>
        <begin position="19"/>
        <end position="72"/>
    </location>
</feature>
<dbReference type="PRINTS" id="PR00723">
    <property type="entry name" value="SUBTILISIN"/>
</dbReference>
<dbReference type="PANTHER" id="PTHR43806">
    <property type="entry name" value="PEPTIDASE S8"/>
    <property type="match status" value="1"/>
</dbReference>
<feature type="active site" description="Charge relay system" evidence="5">
    <location>
        <position position="213"/>
    </location>
</feature>
<dbReference type="PROSITE" id="PS51892">
    <property type="entry name" value="SUBTILASE"/>
    <property type="match status" value="1"/>
</dbReference>
<evidence type="ECO:0000256" key="3">
    <source>
        <dbReference type="ARBA" id="ARBA00022801"/>
    </source>
</evidence>